<gene>
    <name evidence="1" type="ORF">SBAD_LOCUS5874</name>
</gene>
<sequence length="401" mass="46099">MPRVRLSVYDLPSAYEDVARGVSARRYRSKNKNAMKLIVTWKKSETTLPLKFMKGCENMSNVSEFAKVVSAKRACFDQKHFLIGQGKTSISIQAPNDESLVQTCKHDFEAEDGVKTNVLFEFSSLPCTHAEEEYELHADGNVYRRCHHVRDSLRLTNKAIHINSQHFHIVTTTNPNSPNAKVIASYNITDRRVFFDDDLVQTTVNTMNDLKKDETTHGAIQTLPVVRWSRRLEELVSEDFDECIQRKPGNTKLLQKHNLTWIYVAHDFEAYPDFWTSYLKYVVDALLRKRYQENAQSDTTNCPIVYFLRKLMRLHQNMLIKNVYLSPYGSPVDLKEFIVSLSSLPGEELQSTRFLRLLDLAKNVLFYARGLSIAFAFIAGTDFNVHNAATAFNSSSYEKKL</sequence>
<dbReference type="EMBL" id="UZAM01009314">
    <property type="protein sequence ID" value="VDP08539.1"/>
    <property type="molecule type" value="Genomic_DNA"/>
</dbReference>
<organism evidence="3">
    <name type="scientific">Soboliphyme baturini</name>
    <dbReference type="NCBI Taxonomy" id="241478"/>
    <lineage>
        <taxon>Eukaryota</taxon>
        <taxon>Metazoa</taxon>
        <taxon>Ecdysozoa</taxon>
        <taxon>Nematoda</taxon>
        <taxon>Enoplea</taxon>
        <taxon>Dorylaimia</taxon>
        <taxon>Dioctophymatida</taxon>
        <taxon>Dioctophymatoidea</taxon>
        <taxon>Soboliphymatidae</taxon>
        <taxon>Soboliphyme</taxon>
    </lineage>
</organism>
<accession>A0A183IQH6</accession>
<evidence type="ECO:0000313" key="1">
    <source>
        <dbReference type="EMBL" id="VDP08539.1"/>
    </source>
</evidence>
<reference evidence="3" key="1">
    <citation type="submission" date="2016-06" db="UniProtKB">
        <authorList>
            <consortium name="WormBaseParasite"/>
        </authorList>
    </citation>
    <scope>IDENTIFICATION</scope>
</reference>
<evidence type="ECO:0000313" key="2">
    <source>
        <dbReference type="Proteomes" id="UP000270296"/>
    </source>
</evidence>
<evidence type="ECO:0000313" key="3">
    <source>
        <dbReference type="WBParaSite" id="SBAD_0000610801-mRNA-1"/>
    </source>
</evidence>
<dbReference type="AlphaFoldDB" id="A0A183IQH6"/>
<reference evidence="1 2" key="2">
    <citation type="submission" date="2018-11" db="EMBL/GenBank/DDBJ databases">
        <authorList>
            <consortium name="Pathogen Informatics"/>
        </authorList>
    </citation>
    <scope>NUCLEOTIDE SEQUENCE [LARGE SCALE GENOMIC DNA]</scope>
</reference>
<keyword evidence="2" id="KW-1185">Reference proteome</keyword>
<dbReference type="Proteomes" id="UP000270296">
    <property type="component" value="Unassembled WGS sequence"/>
</dbReference>
<name>A0A183IQH6_9BILA</name>
<dbReference type="WBParaSite" id="SBAD_0000610801-mRNA-1">
    <property type="protein sequence ID" value="SBAD_0000610801-mRNA-1"/>
    <property type="gene ID" value="SBAD_0000610801"/>
</dbReference>
<proteinExistence type="predicted"/>
<protein>
    <submittedName>
        <fullName evidence="3">Inositol-pentakisphosphate 2-kinase</fullName>
    </submittedName>
</protein>